<feature type="transmembrane region" description="Helical" evidence="5">
    <location>
        <begin position="168"/>
        <end position="191"/>
    </location>
</feature>
<name>A0A0C9NVF0_LACPA</name>
<feature type="transmembrane region" description="Helical" evidence="5">
    <location>
        <begin position="197"/>
        <end position="219"/>
    </location>
</feature>
<dbReference type="Gene3D" id="1.20.1740.10">
    <property type="entry name" value="Amino acid/polyamine transporter I"/>
    <property type="match status" value="1"/>
</dbReference>
<feature type="transmembrane region" description="Helical" evidence="5">
    <location>
        <begin position="375"/>
        <end position="398"/>
    </location>
</feature>
<dbReference type="AlphaFoldDB" id="A0A0C9NVF0"/>
<evidence type="ECO:0000313" key="7">
    <source>
        <dbReference type="Proteomes" id="UP000032552"/>
    </source>
</evidence>
<feature type="transmembrane region" description="Helical" evidence="5">
    <location>
        <begin position="434"/>
        <end position="451"/>
    </location>
</feature>
<dbReference type="GO" id="GO:0016020">
    <property type="term" value="C:membrane"/>
    <property type="evidence" value="ECO:0007669"/>
    <property type="project" value="UniProtKB-SubCell"/>
</dbReference>
<dbReference type="GO" id="GO:0022857">
    <property type="term" value="F:transmembrane transporter activity"/>
    <property type="evidence" value="ECO:0007669"/>
    <property type="project" value="InterPro"/>
</dbReference>
<proteinExistence type="predicted"/>
<feature type="transmembrane region" description="Helical" evidence="5">
    <location>
        <begin position="349"/>
        <end position="369"/>
    </location>
</feature>
<dbReference type="EMBL" id="BAYM01000035">
    <property type="protein sequence ID" value="GAN35895.1"/>
    <property type="molecule type" value="Genomic_DNA"/>
</dbReference>
<dbReference type="InterPro" id="IPR002293">
    <property type="entry name" value="AA/rel_permease1"/>
</dbReference>
<evidence type="ECO:0000256" key="4">
    <source>
        <dbReference type="ARBA" id="ARBA00023136"/>
    </source>
</evidence>
<comment type="subcellular location">
    <subcellularLocation>
        <location evidence="1">Membrane</location>
        <topology evidence="1">Multi-pass membrane protein</topology>
    </subcellularLocation>
</comment>
<dbReference type="PANTHER" id="PTHR47704">
    <property type="entry name" value="POTASSIUM TRANSPORTER KIMA"/>
    <property type="match status" value="1"/>
</dbReference>
<feature type="transmembrane region" description="Helical" evidence="5">
    <location>
        <begin position="103"/>
        <end position="121"/>
    </location>
</feature>
<dbReference type="PANTHER" id="PTHR47704:SF1">
    <property type="entry name" value="POTASSIUM TRANSPORTER KIMA"/>
    <property type="match status" value="1"/>
</dbReference>
<feature type="transmembrane region" description="Helical" evidence="5">
    <location>
        <begin position="61"/>
        <end position="82"/>
    </location>
</feature>
<evidence type="ECO:0000256" key="1">
    <source>
        <dbReference type="ARBA" id="ARBA00004141"/>
    </source>
</evidence>
<feature type="transmembrane region" description="Helical" evidence="5">
    <location>
        <begin position="133"/>
        <end position="156"/>
    </location>
</feature>
<accession>A0A0C9NVF0</accession>
<gene>
    <name evidence="6" type="ORF">LC0644_0484</name>
</gene>
<evidence type="ECO:0000313" key="6">
    <source>
        <dbReference type="EMBL" id="GAN35895.1"/>
    </source>
</evidence>
<organism evidence="6 7">
    <name type="scientific">Lacticaseibacillus paracasei NRIC 0644</name>
    <dbReference type="NCBI Taxonomy" id="1435038"/>
    <lineage>
        <taxon>Bacteria</taxon>
        <taxon>Bacillati</taxon>
        <taxon>Bacillota</taxon>
        <taxon>Bacilli</taxon>
        <taxon>Lactobacillales</taxon>
        <taxon>Lactobacillaceae</taxon>
        <taxon>Lacticaseibacillus</taxon>
    </lineage>
</organism>
<protein>
    <submittedName>
        <fullName evidence="6">APC family amino acid-polyamine-organocation transporter</fullName>
    </submittedName>
</protein>
<evidence type="ECO:0000256" key="5">
    <source>
        <dbReference type="SAM" id="Phobius"/>
    </source>
</evidence>
<feature type="transmembrane region" description="Helical" evidence="5">
    <location>
        <begin position="253"/>
        <end position="275"/>
    </location>
</feature>
<dbReference type="Proteomes" id="UP000032552">
    <property type="component" value="Unassembled WGS sequence"/>
</dbReference>
<keyword evidence="3 5" id="KW-1133">Transmembrane helix</keyword>
<dbReference type="InterPro" id="IPR053153">
    <property type="entry name" value="APC_K+_Transporter"/>
</dbReference>
<feature type="transmembrane region" description="Helical" evidence="5">
    <location>
        <begin position="410"/>
        <end position="428"/>
    </location>
</feature>
<reference evidence="7" key="1">
    <citation type="submission" date="2014-05" db="EMBL/GenBank/DDBJ databases">
        <title>Whole genome sequencing of Lactobacillus casei NRIC0644.</title>
        <authorList>
            <person name="Atarashi H."/>
            <person name="Yoshida Y."/>
            <person name="Fujimura S."/>
            <person name="Tanaka N."/>
            <person name="Shiwa Y."/>
            <person name="Yoshikawa H."/>
            <person name="Okada S."/>
            <person name="Nakagawa J."/>
        </authorList>
    </citation>
    <scope>NUCLEOTIDE SEQUENCE [LARGE SCALE GENOMIC DNA]</scope>
    <source>
        <strain evidence="7">NRIC0644</strain>
    </source>
</reference>
<feature type="transmembrane region" description="Helical" evidence="5">
    <location>
        <begin position="299"/>
        <end position="328"/>
    </location>
</feature>
<sequence>MKMMHLKRLFIGRPLKSSEEGGQKLNIFKALAMLSSDALSSVAYGTEQIVLVLTTLSAAAIWYSLPIAAFVLVLLISLTLSYRQIIHAYPSGGGAYVVASENLGKNAGLTAGASLLIDYMLTVSVSVSAGAEAITSAIPALYGKQVVISLIIIFILMSMNLRGMSESANFLMVPVYLFVVVMTGMIIWGLYQVATGAIPYKATSFVGAAIPGVSMALIFRAFSSGSSSLTGVEAISNAVPFFKMPKEKNAAKTLAIMAAILGFFFAGITFLNYWYGIVPVAKVTVLSQVAKETFGGAGIMYYVVQFATALILAVAANTGFSAFPVLAFNLAKDKFMPHMYLDRGDRLGYSNGILTLALGAAALITIFQGSTERLIPLYAVGVFIPFTLSQSGMIIHWFRHRGKGWIGKTIANFSGALISFAILVILFAYRLLDIWPFFIVMPLAIFMFYKIRDHYDKVAEQLRLPVEVAQHDYDGSTVIVLVGNVTRVTRAALNYAQSIGDYVIAMHVSMDENPNKEKETQSEFRADFPEVRFVDIHSSYRSIEAPTIRFVDIVARNAAKRNFTTTVLIPQFVPRKKWQNILHNQTNFRLRAAFASRENVIIATYSYHLKK</sequence>
<evidence type="ECO:0000256" key="2">
    <source>
        <dbReference type="ARBA" id="ARBA00022692"/>
    </source>
</evidence>
<keyword evidence="2 5" id="KW-0812">Transmembrane</keyword>
<dbReference type="Pfam" id="PF13520">
    <property type="entry name" value="AA_permease_2"/>
    <property type="match status" value="1"/>
</dbReference>
<evidence type="ECO:0000256" key="3">
    <source>
        <dbReference type="ARBA" id="ARBA00022989"/>
    </source>
</evidence>
<keyword evidence="4 5" id="KW-0472">Membrane</keyword>
<comment type="caution">
    <text evidence="6">The sequence shown here is derived from an EMBL/GenBank/DDBJ whole genome shotgun (WGS) entry which is preliminary data.</text>
</comment>